<dbReference type="PANTHER" id="PTHR47524">
    <property type="entry name" value="20S RRNA ACCUMULATION PROTEIN 4"/>
    <property type="match status" value="1"/>
</dbReference>
<reference evidence="3" key="1">
    <citation type="submission" date="2021-06" db="EMBL/GenBank/DDBJ databases">
        <authorList>
            <person name="Kallberg Y."/>
            <person name="Tangrot J."/>
            <person name="Rosling A."/>
        </authorList>
    </citation>
    <scope>NUCLEOTIDE SEQUENCE</scope>
    <source>
        <strain evidence="3">87-6 pot B 2015</strain>
    </source>
</reference>
<proteinExistence type="predicted"/>
<evidence type="ECO:0000313" key="3">
    <source>
        <dbReference type="EMBL" id="CAG8451524.1"/>
    </source>
</evidence>
<dbReference type="GO" id="GO:0005737">
    <property type="term" value="C:cytoplasm"/>
    <property type="evidence" value="ECO:0007669"/>
    <property type="project" value="InterPro"/>
</dbReference>
<evidence type="ECO:0000313" key="4">
    <source>
        <dbReference type="Proteomes" id="UP000789375"/>
    </source>
</evidence>
<organism evidence="3 4">
    <name type="scientific">Funneliformis mosseae</name>
    <name type="common">Endomycorrhizal fungus</name>
    <name type="synonym">Glomus mosseae</name>
    <dbReference type="NCBI Taxonomy" id="27381"/>
    <lineage>
        <taxon>Eukaryota</taxon>
        <taxon>Fungi</taxon>
        <taxon>Fungi incertae sedis</taxon>
        <taxon>Mucoromycota</taxon>
        <taxon>Glomeromycotina</taxon>
        <taxon>Glomeromycetes</taxon>
        <taxon>Glomerales</taxon>
        <taxon>Glomeraceae</taxon>
        <taxon>Funneliformis</taxon>
    </lineage>
</organism>
<feature type="region of interest" description="Disordered" evidence="1">
    <location>
        <begin position="318"/>
        <end position="339"/>
    </location>
</feature>
<dbReference type="Proteomes" id="UP000789375">
    <property type="component" value="Unassembled WGS sequence"/>
</dbReference>
<evidence type="ECO:0000259" key="2">
    <source>
        <dbReference type="Pfam" id="PF04194"/>
    </source>
</evidence>
<dbReference type="EMBL" id="CAJVPP010000177">
    <property type="protein sequence ID" value="CAG8451524.1"/>
    <property type="molecule type" value="Genomic_DNA"/>
</dbReference>
<dbReference type="GO" id="GO:0030490">
    <property type="term" value="P:maturation of SSU-rRNA"/>
    <property type="evidence" value="ECO:0007669"/>
    <property type="project" value="TreeGrafter"/>
</dbReference>
<feature type="region of interest" description="Disordered" evidence="1">
    <location>
        <begin position="1"/>
        <end position="45"/>
    </location>
</feature>
<sequence length="560" mass="64888">MDPRKSKYVKYLDNDSSPKPKTGRSKKKSKSKSIKKQPPISIFDKNSLNQQCQATSNNFQNTTLSSSSIKTVIDKNKSPKNKNSNNSPTTSNQYILQNESISRQTNLESQRSSTLLGFSDGEMSSQEDHDPYTTKIGGKPTWLRKTHPLSHDVIICKNCDKDMFLLFQGYVPLEGSVYDRVIYVFGCNQQKCMKKSGSFRAFRAHRKDEDYERKYQQVWINKQRSNEKVYDNSSTRSSNVINRGLGDMLFGIIDFDNANDVNDMQFLAVDGEEKVLKKDEKLERVDKVKDYEDELSQQEIKKKVTYDTRRQPSWSQVISDAEKARNEKSQMSRKRDNDEGISQIAVDMSMMTLNTSWPEHIKSFAAQYLCITEEVLEEKKIDDVFKKHWSYEEDQDWDQENDNFEWSGEKYEKAILPKGYDKTFQKFSDRVAEWPDQCVRYQFDGQPLLYTCGDETAKLLLSKIDDRSDKITTSKLPVCRWCESKRVFELQLMPSMLSILSTSLFIDGDDEGSDKKSIFNLGMEWGTIMIFTCKNDCEKIGVGSNEVSYYEEVVMVQYEL</sequence>
<comment type="caution">
    <text evidence="3">The sequence shown here is derived from an EMBL/GenBank/DDBJ whole genome shotgun (WGS) entry which is preliminary data.</text>
</comment>
<dbReference type="InterPro" id="IPR007320">
    <property type="entry name" value="PDCD2_C"/>
</dbReference>
<feature type="domain" description="Programmed cell death protein 2 C-terminal" evidence="2">
    <location>
        <begin position="421"/>
        <end position="557"/>
    </location>
</feature>
<evidence type="ECO:0000256" key="1">
    <source>
        <dbReference type="SAM" id="MobiDB-lite"/>
    </source>
</evidence>
<feature type="compositionally biased region" description="Basic and acidic residues" evidence="1">
    <location>
        <begin position="320"/>
        <end position="338"/>
    </location>
</feature>
<feature type="region of interest" description="Disordered" evidence="1">
    <location>
        <begin position="70"/>
        <end position="93"/>
    </location>
</feature>
<feature type="compositionally biased region" description="Basic and acidic residues" evidence="1">
    <location>
        <begin position="1"/>
        <end position="18"/>
    </location>
</feature>
<protein>
    <submittedName>
        <fullName evidence="3">8193_t:CDS:1</fullName>
    </submittedName>
</protein>
<accession>A0A9N8VHR3</accession>
<feature type="compositionally biased region" description="Low complexity" evidence="1">
    <location>
        <begin position="81"/>
        <end position="92"/>
    </location>
</feature>
<keyword evidence="4" id="KW-1185">Reference proteome</keyword>
<gene>
    <name evidence="3" type="ORF">FMOSSE_LOCUS1539</name>
</gene>
<dbReference type="PANTHER" id="PTHR47524:SF1">
    <property type="entry name" value="20S RRNA ACCUMULATION PROTEIN 4"/>
    <property type="match status" value="1"/>
</dbReference>
<name>A0A9N8VHR3_FUNMO</name>
<dbReference type="AlphaFoldDB" id="A0A9N8VHR3"/>
<dbReference type="Pfam" id="PF04194">
    <property type="entry name" value="PDCD2_C"/>
    <property type="match status" value="1"/>
</dbReference>
<feature type="compositionally biased region" description="Basic residues" evidence="1">
    <location>
        <begin position="21"/>
        <end position="35"/>
    </location>
</feature>